<protein>
    <submittedName>
        <fullName evidence="4">Serine 3-dehydrogenase</fullName>
        <ecNumber evidence="4">1.1.1.276</ecNumber>
    </submittedName>
</protein>
<dbReference type="PANTHER" id="PTHR44196">
    <property type="entry name" value="DEHYDROGENASE/REDUCTASE SDR FAMILY MEMBER 7B"/>
    <property type="match status" value="1"/>
</dbReference>
<dbReference type="GO" id="GO:0031132">
    <property type="term" value="F:serine 3-dehydrogenase activity"/>
    <property type="evidence" value="ECO:0007669"/>
    <property type="project" value="UniProtKB-EC"/>
</dbReference>
<dbReference type="CDD" id="cd05233">
    <property type="entry name" value="SDR_c"/>
    <property type="match status" value="1"/>
</dbReference>
<evidence type="ECO:0000313" key="4">
    <source>
        <dbReference type="EMBL" id="EMR03019.1"/>
    </source>
</evidence>
<dbReference type="PATRIC" id="fig|1279009.4.peg.1842"/>
<dbReference type="PRINTS" id="PR00081">
    <property type="entry name" value="GDHRDH"/>
</dbReference>
<dbReference type="Gene3D" id="3.40.50.720">
    <property type="entry name" value="NAD(P)-binding Rossmann-like Domain"/>
    <property type="match status" value="1"/>
</dbReference>
<proteinExistence type="inferred from homology"/>
<dbReference type="RefSeq" id="WP_009195209.1">
    <property type="nucleotide sequence ID" value="NZ_AODQ01000037.1"/>
</dbReference>
<evidence type="ECO:0000256" key="2">
    <source>
        <dbReference type="ARBA" id="ARBA00023002"/>
    </source>
</evidence>
<organism evidence="4 5">
    <name type="scientific">Cesiribacter andamanensis AMV16</name>
    <dbReference type="NCBI Taxonomy" id="1279009"/>
    <lineage>
        <taxon>Bacteria</taxon>
        <taxon>Pseudomonadati</taxon>
        <taxon>Bacteroidota</taxon>
        <taxon>Cytophagia</taxon>
        <taxon>Cytophagales</taxon>
        <taxon>Cesiribacteraceae</taxon>
        <taxon>Cesiribacter</taxon>
    </lineage>
</organism>
<dbReference type="OrthoDB" id="9810734at2"/>
<evidence type="ECO:0000313" key="5">
    <source>
        <dbReference type="Proteomes" id="UP000011910"/>
    </source>
</evidence>
<dbReference type="PRINTS" id="PR00080">
    <property type="entry name" value="SDRFAMILY"/>
</dbReference>
<reference evidence="4 5" key="1">
    <citation type="journal article" date="2013" name="Genome Announc.">
        <title>Draft Genome Sequence of Cesiribacter andamanensis Strain AMV16T, Isolated from a Soil Sample from a Mud Volcano in the Andaman Islands, India.</title>
        <authorList>
            <person name="Shivaji S."/>
            <person name="Ara S."/>
            <person name="Begum Z."/>
            <person name="Srinivas T.N."/>
            <person name="Singh A."/>
            <person name="Kumar Pinnaka A."/>
        </authorList>
    </citation>
    <scope>NUCLEOTIDE SEQUENCE [LARGE SCALE GENOMIC DNA]</scope>
    <source>
        <strain evidence="4 5">AMV16</strain>
    </source>
</reference>
<dbReference type="InterPro" id="IPR002347">
    <property type="entry name" value="SDR_fam"/>
</dbReference>
<comment type="caution">
    <text evidence="4">The sequence shown here is derived from an EMBL/GenBank/DDBJ whole genome shotgun (WGS) entry which is preliminary data.</text>
</comment>
<comment type="similarity">
    <text evidence="1 3">Belongs to the short-chain dehydrogenases/reductases (SDR) family.</text>
</comment>
<dbReference type="GO" id="GO:0016020">
    <property type="term" value="C:membrane"/>
    <property type="evidence" value="ECO:0007669"/>
    <property type="project" value="TreeGrafter"/>
</dbReference>
<dbReference type="InterPro" id="IPR020904">
    <property type="entry name" value="Sc_DH/Rdtase_CS"/>
</dbReference>
<dbReference type="Proteomes" id="UP000011910">
    <property type="component" value="Unassembled WGS sequence"/>
</dbReference>
<name>M7NX46_9BACT</name>
<dbReference type="PANTHER" id="PTHR44196:SF1">
    <property type="entry name" value="DEHYDROGENASE_REDUCTASE SDR FAMILY MEMBER 7B"/>
    <property type="match status" value="1"/>
</dbReference>
<dbReference type="STRING" id="1279009.ADICEAN_01813"/>
<dbReference type="EC" id="1.1.1.276" evidence="4"/>
<dbReference type="eggNOG" id="COG4221">
    <property type="taxonomic scope" value="Bacteria"/>
</dbReference>
<accession>M7NX46</accession>
<dbReference type="Pfam" id="PF00106">
    <property type="entry name" value="adh_short"/>
    <property type="match status" value="1"/>
</dbReference>
<keyword evidence="5" id="KW-1185">Reference proteome</keyword>
<evidence type="ECO:0000256" key="3">
    <source>
        <dbReference type="RuleBase" id="RU000363"/>
    </source>
</evidence>
<dbReference type="InterPro" id="IPR036291">
    <property type="entry name" value="NAD(P)-bd_dom_sf"/>
</dbReference>
<dbReference type="EMBL" id="AODQ01000037">
    <property type="protein sequence ID" value="EMR03019.1"/>
    <property type="molecule type" value="Genomic_DNA"/>
</dbReference>
<evidence type="ECO:0000256" key="1">
    <source>
        <dbReference type="ARBA" id="ARBA00006484"/>
    </source>
</evidence>
<dbReference type="PROSITE" id="PS00061">
    <property type="entry name" value="ADH_SHORT"/>
    <property type="match status" value="1"/>
</dbReference>
<dbReference type="AlphaFoldDB" id="M7NX46"/>
<keyword evidence="2 4" id="KW-0560">Oxidoreductase</keyword>
<gene>
    <name evidence="4" type="primary">sdh_3</name>
    <name evidence="4" type="ORF">ADICEAN_01813</name>
</gene>
<sequence>MSNSSKNGLIVITGGTKGIGRALVERFCSEAYTVITCSRNELDLDDLQQEMQEHYPAAVLHTVVADLSQREYVNLFAEAVLDLSLPLDVLINNTGVFVPGQIQSETEGVLEQTMQTNVYSAYHLTRSLLPAMLSTKGGHIFNICSTASITAYTNGGSYCISKFALLGFSKVLRAELKEKGIRVTSVLPGATYTASWEGVDLPEERFMPAEDVAELIWSCWQLSPRSVVEEILLRPQLGDL</sequence>
<dbReference type="SUPFAM" id="SSF51735">
    <property type="entry name" value="NAD(P)-binding Rossmann-fold domains"/>
    <property type="match status" value="1"/>
</dbReference>